<dbReference type="InterPro" id="IPR029058">
    <property type="entry name" value="AB_hydrolase_fold"/>
</dbReference>
<evidence type="ECO:0000313" key="1">
    <source>
        <dbReference type="EMBL" id="GAA4882086.1"/>
    </source>
</evidence>
<reference evidence="2" key="1">
    <citation type="journal article" date="2019" name="Int. J. Syst. Evol. Microbiol.">
        <title>The Global Catalogue of Microorganisms (GCM) 10K type strain sequencing project: providing services to taxonomists for standard genome sequencing and annotation.</title>
        <authorList>
            <consortium name="The Broad Institute Genomics Platform"/>
            <consortium name="The Broad Institute Genome Sequencing Center for Infectious Disease"/>
            <person name="Wu L."/>
            <person name="Ma J."/>
        </authorList>
    </citation>
    <scope>NUCLEOTIDE SEQUENCE [LARGE SCALE GENOMIC DNA]</scope>
    <source>
        <strain evidence="2">JCM 18401</strain>
    </source>
</reference>
<dbReference type="Gene3D" id="3.40.50.1820">
    <property type="entry name" value="alpha/beta hydrolase"/>
    <property type="match status" value="1"/>
</dbReference>
<dbReference type="InterPro" id="IPR008886">
    <property type="entry name" value="UPF0227/Esterase_YqiA"/>
</dbReference>
<dbReference type="EMBL" id="BAABJZ010000022">
    <property type="protein sequence ID" value="GAA4882086.1"/>
    <property type="molecule type" value="Genomic_DNA"/>
</dbReference>
<protein>
    <submittedName>
        <fullName evidence="1">Esterase</fullName>
    </submittedName>
</protein>
<evidence type="ECO:0000313" key="2">
    <source>
        <dbReference type="Proteomes" id="UP001499988"/>
    </source>
</evidence>
<comment type="caution">
    <text evidence="1">The sequence shown here is derived from an EMBL/GenBank/DDBJ whole genome shotgun (WGS) entry which is preliminary data.</text>
</comment>
<dbReference type="Proteomes" id="UP001499988">
    <property type="component" value="Unassembled WGS sequence"/>
</dbReference>
<name>A0ABP9EM18_9GAMM</name>
<keyword evidence="2" id="KW-1185">Reference proteome</keyword>
<dbReference type="PANTHER" id="PTHR35602">
    <property type="entry name" value="ESTERASE YQIA-RELATED"/>
    <property type="match status" value="1"/>
</dbReference>
<dbReference type="Pfam" id="PF05728">
    <property type="entry name" value="UPF0227"/>
    <property type="match status" value="1"/>
</dbReference>
<dbReference type="RefSeq" id="WP_345334760.1">
    <property type="nucleotide sequence ID" value="NZ_BAABJZ010000022.1"/>
</dbReference>
<organism evidence="1 2">
    <name type="scientific">Ferrimonas pelagia</name>
    <dbReference type="NCBI Taxonomy" id="1177826"/>
    <lineage>
        <taxon>Bacteria</taxon>
        <taxon>Pseudomonadati</taxon>
        <taxon>Pseudomonadota</taxon>
        <taxon>Gammaproteobacteria</taxon>
        <taxon>Alteromonadales</taxon>
        <taxon>Ferrimonadaceae</taxon>
        <taxon>Ferrimonas</taxon>
    </lineage>
</organism>
<dbReference type="SUPFAM" id="SSF53474">
    <property type="entry name" value="alpha/beta-Hydrolases"/>
    <property type="match status" value="1"/>
</dbReference>
<dbReference type="PANTHER" id="PTHR35602:SF3">
    <property type="entry name" value="ESTERASE YQIA"/>
    <property type="match status" value="1"/>
</dbReference>
<gene>
    <name evidence="1" type="ORF">GCM10023333_15300</name>
</gene>
<accession>A0ABP9EM18</accession>
<proteinExistence type="predicted"/>
<sequence>MLLYLHGFNSAPSSTKAQQVAQYLAGHYPAEVVSIPQLATAPAAAMAQIWPMAEQALARGEPLRLMGSSLGGYMASYLVEQLSEAYPDGDIRAVLINPAVRPYELLTELLGDQINPYTGEAYRVEPEHMDELMALDTPLIRRPEAYRVLLQSGDEVLDYRQAVAKYQCCEMYLEPGGDHSFVGFDQQIPAAMVFLGLEPVAQPCTS</sequence>